<evidence type="ECO:0000259" key="1">
    <source>
        <dbReference type="Pfam" id="PF24032"/>
    </source>
</evidence>
<comment type="caution">
    <text evidence="2">The sequence shown here is derived from an EMBL/GenBank/DDBJ whole genome shotgun (WGS) entry which is preliminary data.</text>
</comment>
<sequence length="322" mass="36365">MIELLIDNKNGDIWDISMISSDIEWKTSRIGKASSCEFTVIGGLTKTNGFKCNPGDVVRLVKDGVGLFYGYVFSVDSGIEENVKILAYDQLRYLMTNETYVLNGMTATQIIQKIAGDLQLKVGVLANTKHSIPAMVEDNVKLMDIICKALDRTLVATLQNYVFYDKFGSLTLQNITELALDLVIGDDSLVYSYDFNRSIDSDTFNRIKIVQDNKETGKRDVYIAQDSGNIARWGRLQYFEKADEKMNAAQINEKLIQMMTLKNRESKTLKLDSIGNIQVRAGVLVYVILETLDIKQYFLVDECSHHFNGNDHYMSLNVKVIA</sequence>
<dbReference type="Proteomes" id="UP000256869">
    <property type="component" value="Unassembled WGS sequence"/>
</dbReference>
<dbReference type="InterPro" id="IPR056937">
    <property type="entry name" value="YqbQ/XkdQ"/>
</dbReference>
<accession>A0A3D9ISD9</accession>
<organism evidence="2 3">
    <name type="scientific">Cohnella lupini</name>
    <dbReference type="NCBI Taxonomy" id="1294267"/>
    <lineage>
        <taxon>Bacteria</taxon>
        <taxon>Bacillati</taxon>
        <taxon>Bacillota</taxon>
        <taxon>Bacilli</taxon>
        <taxon>Bacillales</taxon>
        <taxon>Paenibacillaceae</taxon>
        <taxon>Cohnella</taxon>
    </lineage>
</organism>
<dbReference type="AlphaFoldDB" id="A0A3D9ISD9"/>
<dbReference type="EMBL" id="QRDY01000002">
    <property type="protein sequence ID" value="RED64674.1"/>
    <property type="molecule type" value="Genomic_DNA"/>
</dbReference>
<evidence type="ECO:0000313" key="3">
    <source>
        <dbReference type="Proteomes" id="UP000256869"/>
    </source>
</evidence>
<dbReference type="Pfam" id="PF24032">
    <property type="entry name" value="YQBQ"/>
    <property type="match status" value="1"/>
</dbReference>
<feature type="domain" description="YqbQ/XkdQ" evidence="1">
    <location>
        <begin position="23"/>
        <end position="319"/>
    </location>
</feature>
<evidence type="ECO:0000313" key="2">
    <source>
        <dbReference type="EMBL" id="RED64674.1"/>
    </source>
</evidence>
<name>A0A3D9ISD9_9BACL</name>
<dbReference type="OrthoDB" id="1698671at2"/>
<reference evidence="2 3" key="1">
    <citation type="submission" date="2018-07" db="EMBL/GenBank/DDBJ databases">
        <title>Genomic Encyclopedia of Type Strains, Phase III (KMG-III): the genomes of soil and plant-associated and newly described type strains.</title>
        <authorList>
            <person name="Whitman W."/>
        </authorList>
    </citation>
    <scope>NUCLEOTIDE SEQUENCE [LARGE SCALE GENOMIC DNA]</scope>
    <source>
        <strain evidence="2 3">CECT 8236</strain>
    </source>
</reference>
<dbReference type="RefSeq" id="WP_115991451.1">
    <property type="nucleotide sequence ID" value="NZ_QRDY01000002.1"/>
</dbReference>
<protein>
    <recommendedName>
        <fullName evidence="1">YqbQ/XkdQ domain-containing protein</fullName>
    </recommendedName>
</protein>
<gene>
    <name evidence="2" type="ORF">DFP95_10294</name>
</gene>
<keyword evidence="3" id="KW-1185">Reference proteome</keyword>
<proteinExistence type="predicted"/>
<dbReference type="SUPFAM" id="SSF69279">
    <property type="entry name" value="Phage tail proteins"/>
    <property type="match status" value="1"/>
</dbReference>